<proteinExistence type="predicted"/>
<protein>
    <submittedName>
        <fullName evidence="1">Uncharacterized protein</fullName>
    </submittedName>
</protein>
<name>A0A1F7YGG2_9BACT</name>
<evidence type="ECO:0000313" key="1">
    <source>
        <dbReference type="EMBL" id="OGM26393.1"/>
    </source>
</evidence>
<reference evidence="1 2" key="1">
    <citation type="journal article" date="2016" name="Nat. Commun.">
        <title>Thousands of microbial genomes shed light on interconnected biogeochemical processes in an aquifer system.</title>
        <authorList>
            <person name="Anantharaman K."/>
            <person name="Brown C.T."/>
            <person name="Hug L.A."/>
            <person name="Sharon I."/>
            <person name="Castelle C.J."/>
            <person name="Probst A.J."/>
            <person name="Thomas B.C."/>
            <person name="Singh A."/>
            <person name="Wilkins M.J."/>
            <person name="Karaoz U."/>
            <person name="Brodie E.L."/>
            <person name="Williams K.H."/>
            <person name="Hubbard S.S."/>
            <person name="Banfield J.F."/>
        </authorList>
    </citation>
    <scope>NUCLEOTIDE SEQUENCE [LARGE SCALE GENOMIC DNA]</scope>
</reference>
<evidence type="ECO:0000313" key="2">
    <source>
        <dbReference type="Proteomes" id="UP000178851"/>
    </source>
</evidence>
<dbReference type="EMBL" id="MGGI01000013">
    <property type="protein sequence ID" value="OGM26393.1"/>
    <property type="molecule type" value="Genomic_DNA"/>
</dbReference>
<organism evidence="1 2">
    <name type="scientific">Candidatus Woesebacteria bacterium RIFCSPHIGHO2_01_FULL_39_28</name>
    <dbReference type="NCBI Taxonomy" id="1802496"/>
    <lineage>
        <taxon>Bacteria</taxon>
        <taxon>Candidatus Woeseibacteriota</taxon>
    </lineage>
</organism>
<sequence length="170" mass="17490">MVDGISETNIEVIKFSASAEKPREGELLERAIKLGGKPAEKAAKFINAAKLGVDRVSELYAELGRYVSVKTRVAIAGATVALLSSSGVAHAEGLNAGQADDLSRLAMEHPVAGLGAITVGLLSGGIALGTNRNIVKWTAGGFVAGAGLGFALEQYSPAIVQTLTQMSKVK</sequence>
<accession>A0A1F7YGG2</accession>
<gene>
    <name evidence="1" type="ORF">A2627_05875</name>
</gene>
<dbReference type="Proteomes" id="UP000178851">
    <property type="component" value="Unassembled WGS sequence"/>
</dbReference>
<comment type="caution">
    <text evidence="1">The sequence shown here is derived from an EMBL/GenBank/DDBJ whole genome shotgun (WGS) entry which is preliminary data.</text>
</comment>
<dbReference type="AlphaFoldDB" id="A0A1F7YGG2"/>